<dbReference type="EMBL" id="CP113520">
    <property type="protein sequence ID" value="WAJ26185.1"/>
    <property type="molecule type" value="Genomic_DNA"/>
</dbReference>
<sequence length="372" mass="39454">MLSKTSRIALMAAATMSLSGCLTHDSLTEDAFAPEATQMPPETQLAAESAFGAPTPPDSVMNYAAVDDNGHHLVEIPVDKVDPRFLRQRVPYNAQGYEVGTVIVDTPNRFLYVVEANGMAMRYGVAVGGSGLSWKGEAKVGTKREWPSWHPPAEMIKRKPELEPYKNGMPPGLTNPLGARALYLYADGKDTLYRLHGTAEWWTIGTAASSGCIRLMNQDAIDLYNRIPVGAKVVVLQGNEALVGENDDDLPQYVASNTGATGMGAPMEGGGVGGMPSQSYPAQSQAYPTQQQQPYGNGQAGYPQQLYPAQGGGASGGYPAAQGGYGSARGAYGAQSYVDPSETGSTMPAADAYPTREADPLDPYFPAVAQQY</sequence>
<evidence type="ECO:0000313" key="1">
    <source>
        <dbReference type="EMBL" id="WAJ26185.1"/>
    </source>
</evidence>
<reference evidence="1" key="1">
    <citation type="submission" date="2022-11" db="EMBL/GenBank/DDBJ databases">
        <title>beta-Carotene-producing bacterium, Jeongeuplla avenae sp. nov., alleviates the salt stress of Arabidopsis seedlings.</title>
        <authorList>
            <person name="Jiang L."/>
            <person name="Lee J."/>
        </authorList>
    </citation>
    <scope>NUCLEOTIDE SEQUENCE</scope>
    <source>
        <strain evidence="1">DY_R2A_6</strain>
    </source>
</reference>
<accession>A0ACD4NHA2</accession>
<keyword evidence="2" id="KW-1185">Reference proteome</keyword>
<evidence type="ECO:0000313" key="2">
    <source>
        <dbReference type="Proteomes" id="UP001163223"/>
    </source>
</evidence>
<protein>
    <submittedName>
        <fullName evidence="1">L,D-transpeptidase</fullName>
    </submittedName>
</protein>
<gene>
    <name evidence="1" type="ORF">OXU80_14825</name>
</gene>
<proteinExistence type="predicted"/>
<name>A0ACD4NHA2_9HYPH</name>
<organism evidence="1 2">
    <name type="scientific">Antarcticirhabdus aurantiaca</name>
    <dbReference type="NCBI Taxonomy" id="2606717"/>
    <lineage>
        <taxon>Bacteria</taxon>
        <taxon>Pseudomonadati</taxon>
        <taxon>Pseudomonadota</taxon>
        <taxon>Alphaproteobacteria</taxon>
        <taxon>Hyphomicrobiales</taxon>
        <taxon>Aurantimonadaceae</taxon>
        <taxon>Antarcticirhabdus</taxon>
    </lineage>
</organism>
<dbReference type="Proteomes" id="UP001163223">
    <property type="component" value="Chromosome"/>
</dbReference>